<protein>
    <submittedName>
        <fullName evidence="1">Uncharacterized protein</fullName>
    </submittedName>
</protein>
<comment type="caution">
    <text evidence="1">The sequence shown here is derived from an EMBL/GenBank/DDBJ whole genome shotgun (WGS) entry which is preliminary data.</text>
</comment>
<accession>A0A813K8E1</accession>
<organism evidence="1 2">
    <name type="scientific">Polarella glacialis</name>
    <name type="common">Dinoflagellate</name>
    <dbReference type="NCBI Taxonomy" id="89957"/>
    <lineage>
        <taxon>Eukaryota</taxon>
        <taxon>Sar</taxon>
        <taxon>Alveolata</taxon>
        <taxon>Dinophyceae</taxon>
        <taxon>Suessiales</taxon>
        <taxon>Suessiaceae</taxon>
        <taxon>Polarella</taxon>
    </lineage>
</organism>
<reference evidence="1" key="1">
    <citation type="submission" date="2021-02" db="EMBL/GenBank/DDBJ databases">
        <authorList>
            <person name="Dougan E. K."/>
            <person name="Rhodes N."/>
            <person name="Thang M."/>
            <person name="Chan C."/>
        </authorList>
    </citation>
    <scope>NUCLEOTIDE SEQUENCE</scope>
</reference>
<evidence type="ECO:0000313" key="1">
    <source>
        <dbReference type="EMBL" id="CAE8700046.1"/>
    </source>
</evidence>
<sequence length="99" mass="11183">MTGPPVHFRAEEEWLGAVNGPVLVLRGLRCRGVFVDPPAGVQDYQIQADEQPMLSLGQLVIGLHEYYSQWHDPWCQFGRRLSRPLLRATGDGTWCASYN</sequence>
<dbReference type="EMBL" id="CAJNNW010029376">
    <property type="protein sequence ID" value="CAE8700046.1"/>
    <property type="molecule type" value="Genomic_DNA"/>
</dbReference>
<gene>
    <name evidence="1" type="ORF">PGLA2088_LOCUS31426</name>
</gene>
<proteinExistence type="predicted"/>
<evidence type="ECO:0000313" key="2">
    <source>
        <dbReference type="Proteomes" id="UP000626109"/>
    </source>
</evidence>
<dbReference type="Proteomes" id="UP000626109">
    <property type="component" value="Unassembled WGS sequence"/>
</dbReference>
<name>A0A813K8E1_POLGL</name>
<dbReference type="AlphaFoldDB" id="A0A813K8E1"/>